<comment type="caution">
    <text evidence="3">The sequence shown here is derived from an EMBL/GenBank/DDBJ whole genome shotgun (WGS) entry which is preliminary data.</text>
</comment>
<dbReference type="InterPro" id="IPR002347">
    <property type="entry name" value="SDR_fam"/>
</dbReference>
<dbReference type="SUPFAM" id="SSF51735">
    <property type="entry name" value="NAD(P)-binding Rossmann-fold domains"/>
    <property type="match status" value="1"/>
</dbReference>
<dbReference type="Gene3D" id="3.40.50.720">
    <property type="entry name" value="NAD(P)-binding Rossmann-like Domain"/>
    <property type="match status" value="1"/>
</dbReference>
<keyword evidence="4" id="KW-1185">Reference proteome</keyword>
<protein>
    <submittedName>
        <fullName evidence="3">Short-chain dehydrogenase</fullName>
    </submittedName>
</protein>
<proteinExistence type="inferred from homology"/>
<name>A0A9P4M6F5_9PEZI</name>
<accession>A0A9P4M6F5</accession>
<dbReference type="InterPro" id="IPR020904">
    <property type="entry name" value="Sc_DH/Rdtase_CS"/>
</dbReference>
<dbReference type="PANTHER" id="PTHR42760">
    <property type="entry name" value="SHORT-CHAIN DEHYDROGENASES/REDUCTASES FAMILY MEMBER"/>
    <property type="match status" value="1"/>
</dbReference>
<dbReference type="FunFam" id="3.40.50.720:FF:000084">
    <property type="entry name" value="Short-chain dehydrogenase reductase"/>
    <property type="match status" value="1"/>
</dbReference>
<evidence type="ECO:0000313" key="3">
    <source>
        <dbReference type="EMBL" id="KAF2099208.1"/>
    </source>
</evidence>
<evidence type="ECO:0000256" key="2">
    <source>
        <dbReference type="ARBA" id="ARBA00022857"/>
    </source>
</evidence>
<keyword evidence="2" id="KW-0521">NADP</keyword>
<dbReference type="AlphaFoldDB" id="A0A9P4M6F5"/>
<reference evidence="3" key="1">
    <citation type="journal article" date="2020" name="Stud. Mycol.">
        <title>101 Dothideomycetes genomes: a test case for predicting lifestyles and emergence of pathogens.</title>
        <authorList>
            <person name="Haridas S."/>
            <person name="Albert R."/>
            <person name="Binder M."/>
            <person name="Bloem J."/>
            <person name="Labutti K."/>
            <person name="Salamov A."/>
            <person name="Andreopoulos B."/>
            <person name="Baker S."/>
            <person name="Barry K."/>
            <person name="Bills G."/>
            <person name="Bluhm B."/>
            <person name="Cannon C."/>
            <person name="Castanera R."/>
            <person name="Culley D."/>
            <person name="Daum C."/>
            <person name="Ezra D."/>
            <person name="Gonzalez J."/>
            <person name="Henrissat B."/>
            <person name="Kuo A."/>
            <person name="Liang C."/>
            <person name="Lipzen A."/>
            <person name="Lutzoni F."/>
            <person name="Magnuson J."/>
            <person name="Mondo S."/>
            <person name="Nolan M."/>
            <person name="Ohm R."/>
            <person name="Pangilinan J."/>
            <person name="Park H.-J."/>
            <person name="Ramirez L."/>
            <person name="Alfaro M."/>
            <person name="Sun H."/>
            <person name="Tritt A."/>
            <person name="Yoshinaga Y."/>
            <person name="Zwiers L.-H."/>
            <person name="Turgeon B."/>
            <person name="Goodwin S."/>
            <person name="Spatafora J."/>
            <person name="Crous P."/>
            <person name="Grigoriev I."/>
        </authorList>
    </citation>
    <scope>NUCLEOTIDE SEQUENCE</scope>
    <source>
        <strain evidence="3">CBS 133067</strain>
    </source>
</reference>
<evidence type="ECO:0000313" key="4">
    <source>
        <dbReference type="Proteomes" id="UP000799772"/>
    </source>
</evidence>
<gene>
    <name evidence="3" type="ORF">NA57DRAFT_76437</name>
</gene>
<dbReference type="OrthoDB" id="417891at2759"/>
<comment type="similarity">
    <text evidence="1">Belongs to the short-chain dehydrogenases/reductases (SDR) family.</text>
</comment>
<sequence>MTATSTKPPGRLQDKVAIVTGSSSGLGRAISLLYAQEGAKVVCADIRSTARAEVPGETAVDTHGLIQQAGGDAIFVECNVGIAADVESLVEKAVAHMVNNAGIALEARNPQPVHTTSEETWDLTMSINAKSVFLGCKYAITQMLAQEPHPCGDRGWIINISSIYGLVGGANNPSYCASKGAVSNLTRNISVDYSPHLIHCNAINPGHVQTAIFAETTKHMVSMEAMNQMYPFRGPGRPEDIAKMAVVLASDDASWMTGACVSVDGGYVAR</sequence>
<dbReference type="CDD" id="cd05233">
    <property type="entry name" value="SDR_c"/>
    <property type="match status" value="1"/>
</dbReference>
<dbReference type="GO" id="GO:0016616">
    <property type="term" value="F:oxidoreductase activity, acting on the CH-OH group of donors, NAD or NADP as acceptor"/>
    <property type="evidence" value="ECO:0007669"/>
    <property type="project" value="TreeGrafter"/>
</dbReference>
<dbReference type="EMBL" id="ML978126">
    <property type="protein sequence ID" value="KAF2099208.1"/>
    <property type="molecule type" value="Genomic_DNA"/>
</dbReference>
<dbReference type="PRINTS" id="PR00081">
    <property type="entry name" value="GDHRDH"/>
</dbReference>
<organism evidence="3 4">
    <name type="scientific">Rhizodiscina lignyota</name>
    <dbReference type="NCBI Taxonomy" id="1504668"/>
    <lineage>
        <taxon>Eukaryota</taxon>
        <taxon>Fungi</taxon>
        <taxon>Dikarya</taxon>
        <taxon>Ascomycota</taxon>
        <taxon>Pezizomycotina</taxon>
        <taxon>Dothideomycetes</taxon>
        <taxon>Pleosporomycetidae</taxon>
        <taxon>Aulographales</taxon>
        <taxon>Rhizodiscinaceae</taxon>
        <taxon>Rhizodiscina</taxon>
    </lineage>
</organism>
<dbReference type="Proteomes" id="UP000799772">
    <property type="component" value="Unassembled WGS sequence"/>
</dbReference>
<dbReference type="PROSITE" id="PS00061">
    <property type="entry name" value="ADH_SHORT"/>
    <property type="match status" value="1"/>
</dbReference>
<dbReference type="PRINTS" id="PR00080">
    <property type="entry name" value="SDRFAMILY"/>
</dbReference>
<evidence type="ECO:0000256" key="1">
    <source>
        <dbReference type="ARBA" id="ARBA00006484"/>
    </source>
</evidence>
<dbReference type="Pfam" id="PF13561">
    <property type="entry name" value="adh_short_C2"/>
    <property type="match status" value="1"/>
</dbReference>
<dbReference type="InterPro" id="IPR036291">
    <property type="entry name" value="NAD(P)-bd_dom_sf"/>
</dbReference>
<dbReference type="PANTHER" id="PTHR42760:SF124">
    <property type="entry name" value="SHORT-CHAIN DEHYDROGENASE_REDUCTASE"/>
    <property type="match status" value="1"/>
</dbReference>